<reference evidence="2 3" key="1">
    <citation type="submission" date="2018-06" db="EMBL/GenBank/DDBJ databases">
        <title>Extensive metabolic versatility and redundancy in microbially diverse, dynamic hydrothermal sediments.</title>
        <authorList>
            <person name="Dombrowski N."/>
            <person name="Teske A."/>
            <person name="Baker B.J."/>
        </authorList>
    </citation>
    <scope>NUCLEOTIDE SEQUENCE [LARGE SCALE GENOMIC DNA]</scope>
    <source>
        <strain evidence="2">B36_G15</strain>
    </source>
</reference>
<feature type="region of interest" description="Disordered" evidence="1">
    <location>
        <begin position="1"/>
        <end position="23"/>
    </location>
</feature>
<evidence type="ECO:0000313" key="3">
    <source>
        <dbReference type="Proteomes" id="UP000268469"/>
    </source>
</evidence>
<feature type="non-terminal residue" evidence="2">
    <location>
        <position position="1"/>
    </location>
</feature>
<protein>
    <submittedName>
        <fullName evidence="2">Uncharacterized protein</fullName>
    </submittedName>
</protein>
<dbReference type="Proteomes" id="UP000268469">
    <property type="component" value="Unassembled WGS sequence"/>
</dbReference>
<gene>
    <name evidence="2" type="ORF">DRP53_07720</name>
</gene>
<dbReference type="EMBL" id="QNBE01000076">
    <property type="protein sequence ID" value="RKX69583.1"/>
    <property type="molecule type" value="Genomic_DNA"/>
</dbReference>
<proteinExistence type="predicted"/>
<sequence>PKGRGHSGGDRGRFSRPSLTSADGEFYPFEDIRQLFGVNFNRHRCRVGLEIAMAPIFLDLPSCHPGWEAGNKLNLIDASGELFTLSGL</sequence>
<evidence type="ECO:0000256" key="1">
    <source>
        <dbReference type="SAM" id="MobiDB-lite"/>
    </source>
</evidence>
<evidence type="ECO:0000313" key="2">
    <source>
        <dbReference type="EMBL" id="RKX69583.1"/>
    </source>
</evidence>
<accession>A0A660SG24</accession>
<dbReference type="AlphaFoldDB" id="A0A660SG24"/>
<comment type="caution">
    <text evidence="2">The sequence shown here is derived from an EMBL/GenBank/DDBJ whole genome shotgun (WGS) entry which is preliminary data.</text>
</comment>
<organism evidence="2 3">
    <name type="scientific">candidate division WOR-3 bacterium</name>
    <dbReference type="NCBI Taxonomy" id="2052148"/>
    <lineage>
        <taxon>Bacteria</taxon>
        <taxon>Bacteria division WOR-3</taxon>
    </lineage>
</organism>
<name>A0A660SG24_UNCW3</name>